<evidence type="ECO:0000313" key="8">
    <source>
        <dbReference type="Proteomes" id="UP000006062"/>
    </source>
</evidence>
<proteinExistence type="inferred from homology"/>
<dbReference type="GO" id="GO:0006508">
    <property type="term" value="P:proteolysis"/>
    <property type="evidence" value="ECO:0007669"/>
    <property type="project" value="UniProtKB-KW"/>
</dbReference>
<dbReference type="STRING" id="765911.Thivi_0942"/>
<comment type="similarity">
    <text evidence="1">Belongs to the peptidase C40 family.</text>
</comment>
<dbReference type="Proteomes" id="UP000006062">
    <property type="component" value="Chromosome"/>
</dbReference>
<dbReference type="InterPro" id="IPR000064">
    <property type="entry name" value="NLP_P60_dom"/>
</dbReference>
<dbReference type="Gene3D" id="3.90.1720.10">
    <property type="entry name" value="endopeptidase domain like (from Nostoc punctiforme)"/>
    <property type="match status" value="1"/>
</dbReference>
<dbReference type="AlphaFoldDB" id="I3Y7K9"/>
<keyword evidence="8" id="KW-1185">Reference proteome</keyword>
<feature type="domain" description="NlpC/P60" evidence="6">
    <location>
        <begin position="34"/>
        <end position="156"/>
    </location>
</feature>
<dbReference type="KEGG" id="tvi:Thivi_0942"/>
<evidence type="ECO:0000256" key="5">
    <source>
        <dbReference type="SAM" id="SignalP"/>
    </source>
</evidence>
<dbReference type="PANTHER" id="PTHR47053:SF1">
    <property type="entry name" value="MUREIN DD-ENDOPEPTIDASE MEPH-RELATED"/>
    <property type="match status" value="1"/>
</dbReference>
<protein>
    <submittedName>
        <fullName evidence="7">Cell wall-associated hydrolase, invasion-associated protein</fullName>
    </submittedName>
</protein>
<dbReference type="PROSITE" id="PS51935">
    <property type="entry name" value="NLPC_P60"/>
    <property type="match status" value="1"/>
</dbReference>
<evidence type="ECO:0000256" key="1">
    <source>
        <dbReference type="ARBA" id="ARBA00007074"/>
    </source>
</evidence>
<keyword evidence="3 7" id="KW-0378">Hydrolase</keyword>
<accession>I3Y7K9</accession>
<dbReference type="Pfam" id="PF00877">
    <property type="entry name" value="NLPC_P60"/>
    <property type="match status" value="1"/>
</dbReference>
<dbReference type="GO" id="GO:0008234">
    <property type="term" value="F:cysteine-type peptidase activity"/>
    <property type="evidence" value="ECO:0007669"/>
    <property type="project" value="UniProtKB-KW"/>
</dbReference>
<name>I3Y7K9_THIV6</name>
<keyword evidence="5" id="KW-0732">Signal</keyword>
<dbReference type="InterPro" id="IPR038765">
    <property type="entry name" value="Papain-like_cys_pep_sf"/>
</dbReference>
<feature type="chain" id="PRO_5003682335" evidence="5">
    <location>
        <begin position="20"/>
        <end position="157"/>
    </location>
</feature>
<evidence type="ECO:0000256" key="2">
    <source>
        <dbReference type="ARBA" id="ARBA00022670"/>
    </source>
</evidence>
<dbReference type="InterPro" id="IPR051202">
    <property type="entry name" value="Peptidase_C40"/>
</dbReference>
<organism evidence="7 8">
    <name type="scientific">Thiocystis violascens (strain ATCC 17096 / DSM 198 / 6111)</name>
    <name type="common">Chromatium violascens</name>
    <dbReference type="NCBI Taxonomy" id="765911"/>
    <lineage>
        <taxon>Bacteria</taxon>
        <taxon>Pseudomonadati</taxon>
        <taxon>Pseudomonadota</taxon>
        <taxon>Gammaproteobacteria</taxon>
        <taxon>Chromatiales</taxon>
        <taxon>Chromatiaceae</taxon>
        <taxon>Thiocystis</taxon>
    </lineage>
</organism>
<feature type="signal peptide" evidence="5">
    <location>
        <begin position="1"/>
        <end position="19"/>
    </location>
</feature>
<sequence length="157" mass="16859">MKMCLARSTRLWIGILVLASLSGCASRGGDRDLSGRRGEVVLAGLSQIGTPYVYGGSSPASGFDCSGLTQYAHHVAGVAIPRVAVEQHRASKPVRLGRPGPGDMVFFRTGPGVYHVGLMVDSDRFVHASTSRHRVQLARLDTPYWTARYLGAGTYLN</sequence>
<dbReference type="PROSITE" id="PS51257">
    <property type="entry name" value="PROKAR_LIPOPROTEIN"/>
    <property type="match status" value="1"/>
</dbReference>
<keyword evidence="2" id="KW-0645">Protease</keyword>
<reference evidence="7 8" key="1">
    <citation type="submission" date="2012-06" db="EMBL/GenBank/DDBJ databases">
        <title>Complete sequence of Thiocystis violascens DSM 198.</title>
        <authorList>
            <consortium name="US DOE Joint Genome Institute"/>
            <person name="Lucas S."/>
            <person name="Han J."/>
            <person name="Lapidus A."/>
            <person name="Cheng J.-F."/>
            <person name="Goodwin L."/>
            <person name="Pitluck S."/>
            <person name="Peters L."/>
            <person name="Ovchinnikova G."/>
            <person name="Teshima H."/>
            <person name="Detter J.C."/>
            <person name="Han C."/>
            <person name="Tapia R."/>
            <person name="Land M."/>
            <person name="Hauser L."/>
            <person name="Kyrpides N."/>
            <person name="Ivanova N."/>
            <person name="Pagani I."/>
            <person name="Vogl K."/>
            <person name="Liu Z."/>
            <person name="Frigaard N.-U."/>
            <person name="Bryant D."/>
            <person name="Woyke T."/>
        </authorList>
    </citation>
    <scope>NUCLEOTIDE SEQUENCE [LARGE SCALE GENOMIC DNA]</scope>
    <source>
        <strain evidence="8">ATCC 17096 / DSM 198 / 6111</strain>
    </source>
</reference>
<evidence type="ECO:0000313" key="7">
    <source>
        <dbReference type="EMBL" id="AFL72977.1"/>
    </source>
</evidence>
<dbReference type="eggNOG" id="COG0791">
    <property type="taxonomic scope" value="Bacteria"/>
</dbReference>
<evidence type="ECO:0000259" key="6">
    <source>
        <dbReference type="PROSITE" id="PS51935"/>
    </source>
</evidence>
<evidence type="ECO:0000256" key="4">
    <source>
        <dbReference type="ARBA" id="ARBA00022807"/>
    </source>
</evidence>
<dbReference type="EMBL" id="CP003154">
    <property type="protein sequence ID" value="AFL72977.1"/>
    <property type="molecule type" value="Genomic_DNA"/>
</dbReference>
<gene>
    <name evidence="7" type="ordered locus">Thivi_0942</name>
</gene>
<dbReference type="OrthoDB" id="9807055at2"/>
<dbReference type="SUPFAM" id="SSF54001">
    <property type="entry name" value="Cysteine proteinases"/>
    <property type="match status" value="1"/>
</dbReference>
<evidence type="ECO:0000256" key="3">
    <source>
        <dbReference type="ARBA" id="ARBA00022801"/>
    </source>
</evidence>
<dbReference type="HOGENOM" id="CLU_016043_8_0_6"/>
<dbReference type="PANTHER" id="PTHR47053">
    <property type="entry name" value="MUREIN DD-ENDOPEPTIDASE MEPH-RELATED"/>
    <property type="match status" value="1"/>
</dbReference>
<keyword evidence="4" id="KW-0788">Thiol protease</keyword>